<dbReference type="AlphaFoldDB" id="F6YD61"/>
<sequence>MTIVPCNITRSMLSLSSLSQYIPDRLMQVSHHRQVPTIARNNRDSDSFTSDSLSSLCQPVPIISSRPLNLDLKSQESKVMGSRVKDQGSKVTVTMSKVTDQGSKVMDQGSKVTDQRSKVTDQGSKVMDQGSKVTESISQDSKAMGSGVIDEKVTNPSCSYHKVVVEPYMTSDSEDDVWMEGHDPNNNNYKWGESPDLGIPHEH</sequence>
<evidence type="ECO:0000313" key="2">
    <source>
        <dbReference type="Ensembl" id="ENSCINP00000005434.3"/>
    </source>
</evidence>
<name>F6YD61_CIOIN</name>
<feature type="compositionally biased region" description="Polar residues" evidence="1">
    <location>
        <begin position="131"/>
        <end position="141"/>
    </location>
</feature>
<reference evidence="2" key="2">
    <citation type="submission" date="2025-08" db="UniProtKB">
        <authorList>
            <consortium name="Ensembl"/>
        </authorList>
    </citation>
    <scope>IDENTIFICATION</scope>
</reference>
<protein>
    <submittedName>
        <fullName evidence="2">Uncharacterized protein</fullName>
    </submittedName>
</protein>
<reference evidence="2" key="3">
    <citation type="submission" date="2025-09" db="UniProtKB">
        <authorList>
            <consortium name="Ensembl"/>
        </authorList>
    </citation>
    <scope>IDENTIFICATION</scope>
</reference>
<dbReference type="InParanoid" id="F6YD61"/>
<organism evidence="2 3">
    <name type="scientific">Ciona intestinalis</name>
    <name type="common">Transparent sea squirt</name>
    <name type="synonym">Ascidia intestinalis</name>
    <dbReference type="NCBI Taxonomy" id="7719"/>
    <lineage>
        <taxon>Eukaryota</taxon>
        <taxon>Metazoa</taxon>
        <taxon>Chordata</taxon>
        <taxon>Tunicata</taxon>
        <taxon>Ascidiacea</taxon>
        <taxon>Phlebobranchia</taxon>
        <taxon>Cionidae</taxon>
        <taxon>Ciona</taxon>
    </lineage>
</organism>
<dbReference type="HOGENOM" id="CLU_1348526_0_0_1"/>
<accession>F6YD61</accession>
<dbReference type="Ensembl" id="ENSCINT00000005434.3">
    <property type="protein sequence ID" value="ENSCINP00000005434.3"/>
    <property type="gene ID" value="ENSCING00000002666.3"/>
</dbReference>
<evidence type="ECO:0000313" key="3">
    <source>
        <dbReference type="Proteomes" id="UP000008144"/>
    </source>
</evidence>
<feature type="region of interest" description="Disordered" evidence="1">
    <location>
        <begin position="103"/>
        <end position="150"/>
    </location>
</feature>
<feature type="region of interest" description="Disordered" evidence="1">
    <location>
        <begin position="175"/>
        <end position="203"/>
    </location>
</feature>
<proteinExistence type="predicted"/>
<reference evidence="3" key="1">
    <citation type="journal article" date="2002" name="Science">
        <title>The draft genome of Ciona intestinalis: insights into chordate and vertebrate origins.</title>
        <authorList>
            <person name="Dehal P."/>
            <person name="Satou Y."/>
            <person name="Campbell R.K."/>
            <person name="Chapman J."/>
            <person name="Degnan B."/>
            <person name="De Tomaso A."/>
            <person name="Davidson B."/>
            <person name="Di Gregorio A."/>
            <person name="Gelpke M."/>
            <person name="Goodstein D.M."/>
            <person name="Harafuji N."/>
            <person name="Hastings K.E."/>
            <person name="Ho I."/>
            <person name="Hotta K."/>
            <person name="Huang W."/>
            <person name="Kawashima T."/>
            <person name="Lemaire P."/>
            <person name="Martinez D."/>
            <person name="Meinertzhagen I.A."/>
            <person name="Necula S."/>
            <person name="Nonaka M."/>
            <person name="Putnam N."/>
            <person name="Rash S."/>
            <person name="Saiga H."/>
            <person name="Satake M."/>
            <person name="Terry A."/>
            <person name="Yamada L."/>
            <person name="Wang H.G."/>
            <person name="Awazu S."/>
            <person name="Azumi K."/>
            <person name="Boore J."/>
            <person name="Branno M."/>
            <person name="Chin-Bow S."/>
            <person name="DeSantis R."/>
            <person name="Doyle S."/>
            <person name="Francino P."/>
            <person name="Keys D.N."/>
            <person name="Haga S."/>
            <person name="Hayashi H."/>
            <person name="Hino K."/>
            <person name="Imai K.S."/>
            <person name="Inaba K."/>
            <person name="Kano S."/>
            <person name="Kobayashi K."/>
            <person name="Kobayashi M."/>
            <person name="Lee B.I."/>
            <person name="Makabe K.W."/>
            <person name="Manohar C."/>
            <person name="Matassi G."/>
            <person name="Medina M."/>
            <person name="Mochizuki Y."/>
            <person name="Mount S."/>
            <person name="Morishita T."/>
            <person name="Miura S."/>
            <person name="Nakayama A."/>
            <person name="Nishizaka S."/>
            <person name="Nomoto H."/>
            <person name="Ohta F."/>
            <person name="Oishi K."/>
            <person name="Rigoutsos I."/>
            <person name="Sano M."/>
            <person name="Sasaki A."/>
            <person name="Sasakura Y."/>
            <person name="Shoguchi E."/>
            <person name="Shin-i T."/>
            <person name="Spagnuolo A."/>
            <person name="Stainier D."/>
            <person name="Suzuki M.M."/>
            <person name="Tassy O."/>
            <person name="Takatori N."/>
            <person name="Tokuoka M."/>
            <person name="Yagi K."/>
            <person name="Yoshizaki F."/>
            <person name="Wada S."/>
            <person name="Zhang C."/>
            <person name="Hyatt P.D."/>
            <person name="Larimer F."/>
            <person name="Detter C."/>
            <person name="Doggett N."/>
            <person name="Glavina T."/>
            <person name="Hawkins T."/>
            <person name="Richardson P."/>
            <person name="Lucas S."/>
            <person name="Kohara Y."/>
            <person name="Levine M."/>
            <person name="Satoh N."/>
            <person name="Rokhsar D.S."/>
        </authorList>
    </citation>
    <scope>NUCLEOTIDE SEQUENCE [LARGE SCALE GENOMIC DNA]</scope>
</reference>
<keyword evidence="3" id="KW-1185">Reference proteome</keyword>
<evidence type="ECO:0000256" key="1">
    <source>
        <dbReference type="SAM" id="MobiDB-lite"/>
    </source>
</evidence>
<dbReference type="Proteomes" id="UP000008144">
    <property type="component" value="Unassembled WGS sequence"/>
</dbReference>